<feature type="compositionally biased region" description="Basic and acidic residues" evidence="5">
    <location>
        <begin position="205"/>
        <end position="214"/>
    </location>
</feature>
<evidence type="ECO:0000256" key="4">
    <source>
        <dbReference type="RuleBase" id="RU000363"/>
    </source>
</evidence>
<dbReference type="PROSITE" id="PS00061">
    <property type="entry name" value="ADH_SHORT"/>
    <property type="match status" value="1"/>
</dbReference>
<dbReference type="InterPro" id="IPR020904">
    <property type="entry name" value="Sc_DH/Rdtase_CS"/>
</dbReference>
<dbReference type="EMBL" id="JAUKTV010000003">
    <property type="protein sequence ID" value="KAK0741815.1"/>
    <property type="molecule type" value="Genomic_DNA"/>
</dbReference>
<dbReference type="GO" id="GO:0016616">
    <property type="term" value="F:oxidoreductase activity, acting on the CH-OH group of donors, NAD or NADP as acceptor"/>
    <property type="evidence" value="ECO:0007669"/>
    <property type="project" value="TreeGrafter"/>
</dbReference>
<feature type="region of interest" description="Disordered" evidence="5">
    <location>
        <begin position="144"/>
        <end position="220"/>
    </location>
</feature>
<protein>
    <submittedName>
        <fullName evidence="6">Uncharacterized protein</fullName>
    </submittedName>
</protein>
<evidence type="ECO:0000256" key="1">
    <source>
        <dbReference type="ARBA" id="ARBA00006484"/>
    </source>
</evidence>
<dbReference type="Proteomes" id="UP001172159">
    <property type="component" value="Unassembled WGS sequence"/>
</dbReference>
<evidence type="ECO:0000256" key="2">
    <source>
        <dbReference type="ARBA" id="ARBA00022857"/>
    </source>
</evidence>
<dbReference type="GO" id="GO:0006633">
    <property type="term" value="P:fatty acid biosynthetic process"/>
    <property type="evidence" value="ECO:0007669"/>
    <property type="project" value="TreeGrafter"/>
</dbReference>
<dbReference type="AlphaFoldDB" id="A0AA40EM54"/>
<dbReference type="GO" id="GO:0048038">
    <property type="term" value="F:quinone binding"/>
    <property type="evidence" value="ECO:0007669"/>
    <property type="project" value="TreeGrafter"/>
</dbReference>
<dbReference type="Gene3D" id="3.40.50.720">
    <property type="entry name" value="NAD(P)-binding Rossmann-like Domain"/>
    <property type="match status" value="2"/>
</dbReference>
<dbReference type="InterPro" id="IPR036291">
    <property type="entry name" value="NAD(P)-bd_dom_sf"/>
</dbReference>
<accession>A0AA40EM54</accession>
<evidence type="ECO:0000313" key="7">
    <source>
        <dbReference type="Proteomes" id="UP001172159"/>
    </source>
</evidence>
<dbReference type="PANTHER" id="PTHR42760">
    <property type="entry name" value="SHORT-CHAIN DEHYDROGENASES/REDUCTASES FAMILY MEMBER"/>
    <property type="match status" value="1"/>
</dbReference>
<feature type="compositionally biased region" description="Polar residues" evidence="5">
    <location>
        <begin position="180"/>
        <end position="193"/>
    </location>
</feature>
<sequence length="364" mass="40042">MSVQYPLKGKTALITGASSGIGHAIAKRFAQEGAKVILASRKAGLKPKFDRRLLLGFNNPTHHVPYHMNITIKEHWETLLKHHPKIDILVNSAGIPQKQLLLRAGKHEIDELLSTNLLGTILGCKYIGKSMIANATSARSKAKAAAKRHWDEKLASSSSSSSSSSSQPSSSSPQKIQEIDITTEQAEIPSDQQVSEEEEAEDEDMKPITHDPPELHPGSFRSGSQGVIINISSLLALKAIPGSAVYAATKAGVLGLTNSLAMEYGQSGVRVNAIVPGYIYTPMTQSMFSFDILSIPCKRAMSFRLLCLVTELHKPFPKQKRLSRSFLPLSLFRIPLFFARPNLCKKKRKQTTRNHPLIHTRTHT</sequence>
<comment type="caution">
    <text evidence="6">The sequence shown here is derived from an EMBL/GenBank/DDBJ whole genome shotgun (WGS) entry which is preliminary data.</text>
</comment>
<evidence type="ECO:0000256" key="5">
    <source>
        <dbReference type="SAM" id="MobiDB-lite"/>
    </source>
</evidence>
<dbReference type="PRINTS" id="PR00081">
    <property type="entry name" value="GDHRDH"/>
</dbReference>
<dbReference type="Pfam" id="PF00106">
    <property type="entry name" value="adh_short"/>
    <property type="match status" value="2"/>
</dbReference>
<dbReference type="CDD" id="cd05233">
    <property type="entry name" value="SDR_c"/>
    <property type="match status" value="1"/>
</dbReference>
<reference evidence="6" key="1">
    <citation type="submission" date="2023-06" db="EMBL/GenBank/DDBJ databases">
        <title>Genome-scale phylogeny and comparative genomics of the fungal order Sordariales.</title>
        <authorList>
            <consortium name="Lawrence Berkeley National Laboratory"/>
            <person name="Hensen N."/>
            <person name="Bonometti L."/>
            <person name="Westerberg I."/>
            <person name="Brannstrom I.O."/>
            <person name="Guillou S."/>
            <person name="Cros-Aarteil S."/>
            <person name="Calhoun S."/>
            <person name="Haridas S."/>
            <person name="Kuo A."/>
            <person name="Mondo S."/>
            <person name="Pangilinan J."/>
            <person name="Riley R."/>
            <person name="Labutti K."/>
            <person name="Andreopoulos B."/>
            <person name="Lipzen A."/>
            <person name="Chen C."/>
            <person name="Yanf M."/>
            <person name="Daum C."/>
            <person name="Ng V."/>
            <person name="Clum A."/>
            <person name="Steindorff A."/>
            <person name="Ohm R."/>
            <person name="Martin F."/>
            <person name="Silar P."/>
            <person name="Natvig D."/>
            <person name="Lalanne C."/>
            <person name="Gautier V."/>
            <person name="Ament-Velasquez S.L."/>
            <person name="Kruys A."/>
            <person name="Hutchinson M.I."/>
            <person name="Powell A.J."/>
            <person name="Barry K."/>
            <person name="Miller A.N."/>
            <person name="Grigoriev I.V."/>
            <person name="Debuchy R."/>
            <person name="Gladieux P."/>
            <person name="Thoren M.H."/>
            <person name="Johannesson H."/>
        </authorList>
    </citation>
    <scope>NUCLEOTIDE SEQUENCE</scope>
    <source>
        <strain evidence="6">CBS 540.89</strain>
    </source>
</reference>
<gene>
    <name evidence="6" type="ORF">B0T21DRAFT_283037</name>
</gene>
<name>A0AA40EM54_9PEZI</name>
<keyword evidence="7" id="KW-1185">Reference proteome</keyword>
<evidence type="ECO:0000313" key="6">
    <source>
        <dbReference type="EMBL" id="KAK0741815.1"/>
    </source>
</evidence>
<dbReference type="InterPro" id="IPR002347">
    <property type="entry name" value="SDR_fam"/>
</dbReference>
<feature type="compositionally biased region" description="Acidic residues" evidence="5">
    <location>
        <begin position="194"/>
        <end position="204"/>
    </location>
</feature>
<proteinExistence type="inferred from homology"/>
<comment type="similarity">
    <text evidence="1 4">Belongs to the short-chain dehydrogenases/reductases (SDR) family.</text>
</comment>
<organism evidence="6 7">
    <name type="scientific">Apiosordaria backusii</name>
    <dbReference type="NCBI Taxonomy" id="314023"/>
    <lineage>
        <taxon>Eukaryota</taxon>
        <taxon>Fungi</taxon>
        <taxon>Dikarya</taxon>
        <taxon>Ascomycota</taxon>
        <taxon>Pezizomycotina</taxon>
        <taxon>Sordariomycetes</taxon>
        <taxon>Sordariomycetidae</taxon>
        <taxon>Sordariales</taxon>
        <taxon>Lasiosphaeriaceae</taxon>
        <taxon>Apiosordaria</taxon>
    </lineage>
</organism>
<dbReference type="SUPFAM" id="SSF51735">
    <property type="entry name" value="NAD(P)-binding Rossmann-fold domains"/>
    <property type="match status" value="2"/>
</dbReference>
<keyword evidence="2" id="KW-0521">NADP</keyword>
<feature type="compositionally biased region" description="Low complexity" evidence="5">
    <location>
        <begin position="156"/>
        <end position="174"/>
    </location>
</feature>
<keyword evidence="3" id="KW-0560">Oxidoreductase</keyword>
<dbReference type="PANTHER" id="PTHR42760:SF133">
    <property type="entry name" value="3-OXOACYL-[ACYL-CARRIER-PROTEIN] REDUCTASE"/>
    <property type="match status" value="1"/>
</dbReference>
<dbReference type="PRINTS" id="PR00080">
    <property type="entry name" value="SDRFAMILY"/>
</dbReference>
<evidence type="ECO:0000256" key="3">
    <source>
        <dbReference type="ARBA" id="ARBA00023002"/>
    </source>
</evidence>